<dbReference type="EMBL" id="LZLS01000156">
    <property type="protein sequence ID" value="OBK24421.1"/>
    <property type="molecule type" value="Genomic_DNA"/>
</dbReference>
<comment type="caution">
    <text evidence="1">The sequence shown here is derived from an EMBL/GenBank/DDBJ whole genome shotgun (WGS) entry which is preliminary data.</text>
</comment>
<dbReference type="OrthoDB" id="9787292at2"/>
<dbReference type="AlphaFoldDB" id="A0A1A3NR97"/>
<reference evidence="1 2" key="1">
    <citation type="submission" date="2016-06" db="EMBL/GenBank/DDBJ databases">
        <authorList>
            <person name="Kjaerup R.B."/>
            <person name="Dalgaard T.S."/>
            <person name="Juul-Madsen H.R."/>
        </authorList>
    </citation>
    <scope>NUCLEOTIDE SEQUENCE [LARGE SCALE GENOMIC DNA]</scope>
    <source>
        <strain evidence="1 2">1165133.8</strain>
    </source>
</reference>
<evidence type="ECO:0000313" key="2">
    <source>
        <dbReference type="Proteomes" id="UP000093928"/>
    </source>
</evidence>
<gene>
    <name evidence="1" type="ORF">A5634_03610</name>
</gene>
<sequence>MPDDQADHFGFLGPFVSADNPTSNALMRKELDWSPQGPGLIEDLDAGHYFRQSEVPVQQAF</sequence>
<name>A0A1A3NR97_MYCAS</name>
<proteinExistence type="predicted"/>
<organism evidence="1 2">
    <name type="scientific">Mycobacterium asiaticum</name>
    <dbReference type="NCBI Taxonomy" id="1790"/>
    <lineage>
        <taxon>Bacteria</taxon>
        <taxon>Bacillati</taxon>
        <taxon>Actinomycetota</taxon>
        <taxon>Actinomycetes</taxon>
        <taxon>Mycobacteriales</taxon>
        <taxon>Mycobacteriaceae</taxon>
        <taxon>Mycobacterium</taxon>
    </lineage>
</organism>
<dbReference type="RefSeq" id="WP_065145191.1">
    <property type="nucleotide sequence ID" value="NZ_LZLS01000156.1"/>
</dbReference>
<dbReference type="Proteomes" id="UP000093928">
    <property type="component" value="Unassembled WGS sequence"/>
</dbReference>
<evidence type="ECO:0000313" key="1">
    <source>
        <dbReference type="EMBL" id="OBK24421.1"/>
    </source>
</evidence>
<accession>A0A1A3NR97</accession>
<protein>
    <submittedName>
        <fullName evidence="1">Uncharacterized protein</fullName>
    </submittedName>
</protein>